<reference evidence="3" key="1">
    <citation type="submission" date="2020-03" db="EMBL/GenBank/DDBJ databases">
        <title>The deep terrestrial virosphere.</title>
        <authorList>
            <person name="Holmfeldt K."/>
            <person name="Nilsson E."/>
            <person name="Simone D."/>
            <person name="Lopez-Fernandez M."/>
            <person name="Wu X."/>
            <person name="de Brujin I."/>
            <person name="Lundin D."/>
            <person name="Andersson A."/>
            <person name="Bertilsson S."/>
            <person name="Dopson M."/>
        </authorList>
    </citation>
    <scope>NUCLEOTIDE SEQUENCE</scope>
    <source>
        <strain evidence="2">MM415A03058</strain>
        <strain evidence="1">MM415B00370</strain>
        <strain evidence="3">TM448B04146</strain>
    </source>
</reference>
<proteinExistence type="predicted"/>
<accession>A0A6M3XZ03</accession>
<dbReference type="EMBL" id="MT141897">
    <property type="protein sequence ID" value="QJA71751.1"/>
    <property type="molecule type" value="Genomic_DNA"/>
</dbReference>
<evidence type="ECO:0000313" key="2">
    <source>
        <dbReference type="EMBL" id="QJA71751.1"/>
    </source>
</evidence>
<gene>
    <name evidence="2" type="ORF">MM415A03058_0002</name>
    <name evidence="1" type="ORF">MM415B00370_0077</name>
    <name evidence="3" type="ORF">TM448B04146_0009</name>
</gene>
<protein>
    <submittedName>
        <fullName evidence="3">Uncharacterized protein</fullName>
    </submittedName>
</protein>
<name>A0A6M3XZ03_9ZZZZ</name>
<dbReference type="EMBL" id="MT145062">
    <property type="protein sequence ID" value="QJI03150.1"/>
    <property type="molecule type" value="Genomic_DNA"/>
</dbReference>
<evidence type="ECO:0000313" key="3">
    <source>
        <dbReference type="EMBL" id="QJI03150.1"/>
    </source>
</evidence>
<sequence>MQSEGRIGQTKTYAGRERAELPYGNGCPMHDDCFSCPLPDCKSSVTYYDSGVEPPEELTLMAMNAFDFARKELPWIL</sequence>
<dbReference type="AlphaFoldDB" id="A0A6M3XZ03"/>
<organism evidence="3">
    <name type="scientific">viral metagenome</name>
    <dbReference type="NCBI Taxonomy" id="1070528"/>
    <lineage>
        <taxon>unclassified sequences</taxon>
        <taxon>metagenomes</taxon>
        <taxon>organismal metagenomes</taxon>
    </lineage>
</organism>
<dbReference type="EMBL" id="MT141546">
    <property type="protein sequence ID" value="QJA65959.1"/>
    <property type="molecule type" value="Genomic_DNA"/>
</dbReference>
<evidence type="ECO:0000313" key="1">
    <source>
        <dbReference type="EMBL" id="QJA65959.1"/>
    </source>
</evidence>